<dbReference type="AlphaFoldDB" id="A0A4R3JBE1"/>
<proteinExistence type="predicted"/>
<dbReference type="EMBL" id="SLZW01000004">
    <property type="protein sequence ID" value="TCS62944.1"/>
    <property type="molecule type" value="Genomic_DNA"/>
</dbReference>
<evidence type="ECO:0000259" key="2">
    <source>
        <dbReference type="PROSITE" id="PS51782"/>
    </source>
</evidence>
<dbReference type="InterPro" id="IPR036779">
    <property type="entry name" value="LysM_dom_sf"/>
</dbReference>
<name>A0A4R3JBE1_9PROT</name>
<evidence type="ECO:0000313" key="3">
    <source>
        <dbReference type="EMBL" id="TCS62944.1"/>
    </source>
</evidence>
<dbReference type="PROSITE" id="PS51782">
    <property type="entry name" value="LYSM"/>
    <property type="match status" value="1"/>
</dbReference>
<gene>
    <name evidence="3" type="ORF">EDD55_10433</name>
</gene>
<evidence type="ECO:0000256" key="1">
    <source>
        <dbReference type="SAM" id="Phobius"/>
    </source>
</evidence>
<sequence length="347" mass="37177">MNKPLWVAVAGVTVIAIAIGINFALWRAEQSDVVPPRAPDQQTSSATTTPQVRVHGPTFDVVRVNPKGDAVIAGRAAPGSTVVILDGNTEIGRVVADDHGEWVYVPGKPLSPGKRELGLRMEIPGKKPVLSDQVVMLMVPERSKDLAGKDARGSQALALMMPRNGQGPSTILQKPVGPAAIPSPLGLDAVEYADKGTDKTIALSGVGDTPGNDIVITGHAPANATVNVYLDNTFIGQVHADANGVWRLKPTKPVKPGMYTLRIDQVDAKGKVLARMEFPFSRTQTDTRALKPGSFVVVQPGNSLWRLARRTYGEGVLYSTIYQANTDQIKDPNLIYPGQVFTLPETR</sequence>
<dbReference type="CDD" id="cd00118">
    <property type="entry name" value="LysM"/>
    <property type="match status" value="1"/>
</dbReference>
<dbReference type="OrthoDB" id="370541at2"/>
<dbReference type="SMART" id="SM00257">
    <property type="entry name" value="LysM"/>
    <property type="match status" value="1"/>
</dbReference>
<feature type="transmembrane region" description="Helical" evidence="1">
    <location>
        <begin position="6"/>
        <end position="26"/>
    </location>
</feature>
<keyword evidence="1" id="KW-0812">Transmembrane</keyword>
<dbReference type="PANTHER" id="PTHR34700">
    <property type="entry name" value="POTASSIUM BINDING PROTEIN KBP"/>
    <property type="match status" value="1"/>
</dbReference>
<keyword evidence="1" id="KW-1133">Transmembrane helix</keyword>
<dbReference type="Pfam" id="PF01476">
    <property type="entry name" value="LysM"/>
    <property type="match status" value="1"/>
</dbReference>
<keyword evidence="4" id="KW-1185">Reference proteome</keyword>
<dbReference type="RefSeq" id="WP_132938695.1">
    <property type="nucleotide sequence ID" value="NZ_CP119676.1"/>
</dbReference>
<dbReference type="SUPFAM" id="SSF54106">
    <property type="entry name" value="LysM domain"/>
    <property type="match status" value="1"/>
</dbReference>
<dbReference type="PANTHER" id="PTHR34700:SF4">
    <property type="entry name" value="PHAGE-LIKE ELEMENT PBSX PROTEIN XKDP"/>
    <property type="match status" value="1"/>
</dbReference>
<feature type="domain" description="LysM" evidence="2">
    <location>
        <begin position="294"/>
        <end position="343"/>
    </location>
</feature>
<accession>A0A4R3JBE1</accession>
<keyword evidence="1" id="KW-0472">Membrane</keyword>
<evidence type="ECO:0000313" key="4">
    <source>
        <dbReference type="Proteomes" id="UP000295304"/>
    </source>
</evidence>
<comment type="caution">
    <text evidence="3">The sequence shown here is derived from an EMBL/GenBank/DDBJ whole genome shotgun (WGS) entry which is preliminary data.</text>
</comment>
<dbReference type="Gene3D" id="2.60.40.10">
    <property type="entry name" value="Immunoglobulins"/>
    <property type="match status" value="2"/>
</dbReference>
<reference evidence="3 4" key="1">
    <citation type="submission" date="2019-03" db="EMBL/GenBank/DDBJ databases">
        <title>Genomic Encyclopedia of Type Strains, Phase IV (KMG-IV): sequencing the most valuable type-strain genomes for metagenomic binning, comparative biology and taxonomic classification.</title>
        <authorList>
            <person name="Goeker M."/>
        </authorList>
    </citation>
    <scope>NUCLEOTIDE SEQUENCE [LARGE SCALE GENOMIC DNA]</scope>
    <source>
        <strain evidence="3 4">DSM 101688</strain>
    </source>
</reference>
<dbReference type="InterPro" id="IPR018392">
    <property type="entry name" value="LysM"/>
</dbReference>
<organism evidence="3 4">
    <name type="scientific">Varunaivibrio sulfuroxidans</name>
    <dbReference type="NCBI Taxonomy" id="1773489"/>
    <lineage>
        <taxon>Bacteria</taxon>
        <taxon>Pseudomonadati</taxon>
        <taxon>Pseudomonadota</taxon>
        <taxon>Alphaproteobacteria</taxon>
        <taxon>Rhodospirillales</taxon>
        <taxon>Magnetovibrionaceae</taxon>
        <taxon>Varunaivibrio</taxon>
    </lineage>
</organism>
<dbReference type="InterPro" id="IPR013783">
    <property type="entry name" value="Ig-like_fold"/>
</dbReference>
<dbReference type="Gene3D" id="3.10.350.10">
    <property type="entry name" value="LysM domain"/>
    <property type="match status" value="1"/>
</dbReference>
<dbReference type="InterPro" id="IPR052196">
    <property type="entry name" value="Bact_Kbp"/>
</dbReference>
<dbReference type="Proteomes" id="UP000295304">
    <property type="component" value="Unassembled WGS sequence"/>
</dbReference>
<protein>
    <submittedName>
        <fullName evidence="3">LysM domain-containing protein</fullName>
    </submittedName>
</protein>